<dbReference type="InterPro" id="IPR029479">
    <property type="entry name" value="Nitroreductase"/>
</dbReference>
<comment type="similarity">
    <text evidence="1">Belongs to the nitroreductase family.</text>
</comment>
<sequence length="210" mass="22944">MTELAVPTALSGDELLTTTRAVRRRLDLRRPVPLAEVVDCLRIAQQAPNGVGQHQQHWVVVRDPAVRAELAGLYRKSCARYEVRVGDGPGAMSRRSAEGASHLAEHFDEVPVLVLACLDTGGPLPTGNQASLWATLLPSVWSYMLAARSRGIGTVWTTRHLSYAAEVAELLDIPSGVHQAALVPTAYYRGTTFRPAPRPPLETSLHVDRW</sequence>
<dbReference type="PANTHER" id="PTHR43673:SF10">
    <property type="entry name" value="NADH DEHYDROGENASE_NAD(P)H NITROREDUCTASE XCC3605-RELATED"/>
    <property type="match status" value="1"/>
</dbReference>
<feature type="domain" description="Nitroreductase" evidence="3">
    <location>
        <begin position="20"/>
        <end position="179"/>
    </location>
</feature>
<keyword evidence="5" id="KW-1185">Reference proteome</keyword>
<protein>
    <submittedName>
        <fullName evidence="4">Nitroreductase</fullName>
    </submittedName>
</protein>
<reference evidence="4 5" key="1">
    <citation type="submission" date="2020-08" db="EMBL/GenBank/DDBJ databases">
        <title>Genomic Encyclopedia of Type Strains, Phase III (KMG-III): the genomes of soil and plant-associated and newly described type strains.</title>
        <authorList>
            <person name="Whitman W."/>
        </authorList>
    </citation>
    <scope>NUCLEOTIDE SEQUENCE [LARGE SCALE GENOMIC DNA]</scope>
    <source>
        <strain evidence="4 5">CECT 8960</strain>
    </source>
</reference>
<dbReference type="RefSeq" id="WP_184816618.1">
    <property type="nucleotide sequence ID" value="NZ_JACHJQ010000015.1"/>
</dbReference>
<dbReference type="Pfam" id="PF00881">
    <property type="entry name" value="Nitroreductase"/>
    <property type="match status" value="1"/>
</dbReference>
<dbReference type="PANTHER" id="PTHR43673">
    <property type="entry name" value="NAD(P)H NITROREDUCTASE YDGI-RELATED"/>
    <property type="match status" value="1"/>
</dbReference>
<evidence type="ECO:0000259" key="3">
    <source>
        <dbReference type="Pfam" id="PF00881"/>
    </source>
</evidence>
<dbReference type="InterPro" id="IPR000415">
    <property type="entry name" value="Nitroreductase-like"/>
</dbReference>
<dbReference type="CDD" id="cd02062">
    <property type="entry name" value="Nitro_FMN_reductase"/>
    <property type="match status" value="1"/>
</dbReference>
<proteinExistence type="inferred from homology"/>
<keyword evidence="2" id="KW-0560">Oxidoreductase</keyword>
<evidence type="ECO:0000313" key="5">
    <source>
        <dbReference type="Proteomes" id="UP000520767"/>
    </source>
</evidence>
<dbReference type="AlphaFoldDB" id="A0A7W7QFG2"/>
<evidence type="ECO:0000256" key="1">
    <source>
        <dbReference type="ARBA" id="ARBA00007118"/>
    </source>
</evidence>
<dbReference type="GO" id="GO:0016491">
    <property type="term" value="F:oxidoreductase activity"/>
    <property type="evidence" value="ECO:0007669"/>
    <property type="project" value="UniProtKB-KW"/>
</dbReference>
<name>A0A7W7QFG2_9PSEU</name>
<evidence type="ECO:0000256" key="2">
    <source>
        <dbReference type="ARBA" id="ARBA00023002"/>
    </source>
</evidence>
<organism evidence="4 5">
    <name type="scientific">Actinophytocola algeriensis</name>
    <dbReference type="NCBI Taxonomy" id="1768010"/>
    <lineage>
        <taxon>Bacteria</taxon>
        <taxon>Bacillati</taxon>
        <taxon>Actinomycetota</taxon>
        <taxon>Actinomycetes</taxon>
        <taxon>Pseudonocardiales</taxon>
        <taxon>Pseudonocardiaceae</taxon>
    </lineage>
</organism>
<accession>A0A7W7QFG2</accession>
<comment type="caution">
    <text evidence="4">The sequence shown here is derived from an EMBL/GenBank/DDBJ whole genome shotgun (WGS) entry which is preliminary data.</text>
</comment>
<dbReference type="EMBL" id="JACHJQ010000015">
    <property type="protein sequence ID" value="MBB4912632.1"/>
    <property type="molecule type" value="Genomic_DNA"/>
</dbReference>
<dbReference type="Proteomes" id="UP000520767">
    <property type="component" value="Unassembled WGS sequence"/>
</dbReference>
<evidence type="ECO:0000313" key="4">
    <source>
        <dbReference type="EMBL" id="MBB4912632.1"/>
    </source>
</evidence>
<gene>
    <name evidence="4" type="ORF">FHR82_008904</name>
</gene>
<dbReference type="SUPFAM" id="SSF55469">
    <property type="entry name" value="FMN-dependent nitroreductase-like"/>
    <property type="match status" value="1"/>
</dbReference>
<dbReference type="Gene3D" id="3.40.109.10">
    <property type="entry name" value="NADH Oxidase"/>
    <property type="match status" value="1"/>
</dbReference>